<protein>
    <submittedName>
        <fullName evidence="1">Regulatory protein-modification, helix-turn-helix, transcriptional regulator, DNA</fullName>
    </submittedName>
</protein>
<dbReference type="InterPro" id="IPR010982">
    <property type="entry name" value="Lambda_DNA-bd_dom_sf"/>
</dbReference>
<dbReference type="GO" id="GO:0003677">
    <property type="term" value="F:DNA binding"/>
    <property type="evidence" value="ECO:0007669"/>
    <property type="project" value="InterPro"/>
</dbReference>
<sequence>MIELNLSQEEWIKFIALAKKEMTERGLSVNDLADGIGRPRGSVRNFFAKNSNHSRFLAAEIAEYLDMKRGGRK</sequence>
<accession>A0A8S5R6Y4</accession>
<organism evidence="1">
    <name type="scientific">virus sp. ct6Ax4</name>
    <dbReference type="NCBI Taxonomy" id="2826791"/>
    <lineage>
        <taxon>Viruses</taxon>
    </lineage>
</organism>
<reference evidence="1" key="1">
    <citation type="journal article" date="2021" name="Proc. Natl. Acad. Sci. U.S.A.">
        <title>A Catalog of Tens of Thousands of Viruses from Human Metagenomes Reveals Hidden Associations with Chronic Diseases.</title>
        <authorList>
            <person name="Tisza M.J."/>
            <person name="Buck C.B."/>
        </authorList>
    </citation>
    <scope>NUCLEOTIDE SEQUENCE</scope>
    <source>
        <strain evidence="1">Ct6Ax4</strain>
    </source>
</reference>
<dbReference type="SUPFAM" id="SSF47413">
    <property type="entry name" value="lambda repressor-like DNA-binding domains"/>
    <property type="match status" value="1"/>
</dbReference>
<name>A0A8S5R6Y4_9VIRU</name>
<proteinExistence type="predicted"/>
<dbReference type="EMBL" id="BK015824">
    <property type="protein sequence ID" value="DAE26922.1"/>
    <property type="molecule type" value="Genomic_DNA"/>
</dbReference>
<evidence type="ECO:0000313" key="1">
    <source>
        <dbReference type="EMBL" id="DAE26922.1"/>
    </source>
</evidence>